<evidence type="ECO:0000256" key="6">
    <source>
        <dbReference type="SAM" id="SignalP"/>
    </source>
</evidence>
<feature type="chain" id="PRO_5047167385" evidence="6">
    <location>
        <begin position="23"/>
        <end position="682"/>
    </location>
</feature>
<dbReference type="PANTHER" id="PTHR32060:SF22">
    <property type="entry name" value="CARBOXYL-TERMINAL-PROCESSING PEPTIDASE 3, CHLOROPLASTIC"/>
    <property type="match status" value="1"/>
</dbReference>
<dbReference type="Pfam" id="PF03572">
    <property type="entry name" value="Peptidase_S41"/>
    <property type="match status" value="1"/>
</dbReference>
<dbReference type="CDD" id="cd06782">
    <property type="entry name" value="cpPDZ_CPP-like"/>
    <property type="match status" value="1"/>
</dbReference>
<sequence length="682" mass="76945">MMIKRTLSAVIAGVLLSAQAFADTTDYSLSDLPELKQESQHKVASKRVTDLFTRSHYRQVSFDEAFSSQAFDRFLQQLDFNRSILLASDVAKFETLRDRFVNDITQGDLDKVYDLFELSMQRRFERLSYALTLLEDEIDFDSPGDKYDFDREEAAWPVNTAELDELWRQRVKYDALNLAMTGKEWDEIQSMLEKRYRNAIKRLTQTQSEDVFQGAMNAFAYTVEPHTSYLSPRNADRFQQEMNLSLEGIGAVLMMNDDYTVIRSLVTGGPADLQGDLKPEDRIIGVGQAGKEIVDVIGWRLDDVVELIKGPKDTVVTLEVLAAKDGNNARARTIEITRDKVRLEDRAVKSEVLEIDQGNDQARRLGVINIPSFYMNISQDVASELVKLEEQNVEGLIIDLRGNGGGALSEASLLSGLFIRQGPVVQIRDQRGRITVNGDSDGKLAYDGPMTVMVDRYSASASEIFAAAMQDYGRALVVGEQTFGKGTVQQHRQLGRIYDLYDKPMGNVTYTIAKFYRINGGSTQLKGVSPDLLFPSYVMDGEFGESQEKNALPWDSVPRARYGTLDQIAPDMVSYLSQRHQTRAGDNVEFSMLNDDIERYRANKDKGWISLNIAERRAEDEADDQRALARMNVRRALHDMPPVEDLADADELEVPDFLLDEAGSITLDMVDWTRVAKQKKPS</sequence>
<evidence type="ECO:0000256" key="1">
    <source>
        <dbReference type="ARBA" id="ARBA00009179"/>
    </source>
</evidence>
<dbReference type="SUPFAM" id="SSF52096">
    <property type="entry name" value="ClpP/crotonase"/>
    <property type="match status" value="1"/>
</dbReference>
<dbReference type="InterPro" id="IPR029045">
    <property type="entry name" value="ClpP/crotonase-like_dom_sf"/>
</dbReference>
<dbReference type="InterPro" id="IPR005151">
    <property type="entry name" value="Tail-specific_protease"/>
</dbReference>
<accession>A0ABP9FA46</accession>
<dbReference type="PROSITE" id="PS50106">
    <property type="entry name" value="PDZ"/>
    <property type="match status" value="1"/>
</dbReference>
<dbReference type="CDD" id="cd07560">
    <property type="entry name" value="Peptidase_S41_CPP"/>
    <property type="match status" value="1"/>
</dbReference>
<comment type="caution">
    <text evidence="8">The sequence shown here is derived from an EMBL/GenBank/DDBJ whole genome shotgun (WGS) entry which is preliminary data.</text>
</comment>
<dbReference type="SMART" id="SM00245">
    <property type="entry name" value="TSPc"/>
    <property type="match status" value="1"/>
</dbReference>
<dbReference type="InterPro" id="IPR036034">
    <property type="entry name" value="PDZ_sf"/>
</dbReference>
<dbReference type="Gene3D" id="3.90.226.10">
    <property type="entry name" value="2-enoyl-CoA Hydratase, Chain A, domain 1"/>
    <property type="match status" value="1"/>
</dbReference>
<protein>
    <submittedName>
        <fullName evidence="8">Carboxy terminal-processing peptidase</fullName>
    </submittedName>
</protein>
<dbReference type="SMART" id="SM00228">
    <property type="entry name" value="PDZ"/>
    <property type="match status" value="1"/>
</dbReference>
<dbReference type="Pfam" id="PF11818">
    <property type="entry name" value="DUF3340"/>
    <property type="match status" value="1"/>
</dbReference>
<dbReference type="InterPro" id="IPR004447">
    <property type="entry name" value="Peptidase_S41A"/>
</dbReference>
<keyword evidence="6" id="KW-0732">Signal</keyword>
<dbReference type="InterPro" id="IPR040573">
    <property type="entry name" value="TSP_N"/>
</dbReference>
<keyword evidence="2 5" id="KW-0645">Protease</keyword>
<dbReference type="Gene3D" id="3.30.750.44">
    <property type="match status" value="1"/>
</dbReference>
<reference evidence="9" key="1">
    <citation type="journal article" date="2019" name="Int. J. Syst. Evol. Microbiol.">
        <title>The Global Catalogue of Microorganisms (GCM) 10K type strain sequencing project: providing services to taxonomists for standard genome sequencing and annotation.</title>
        <authorList>
            <consortium name="The Broad Institute Genomics Platform"/>
            <consortium name="The Broad Institute Genome Sequencing Center for Infectious Disease"/>
            <person name="Wu L."/>
            <person name="Ma J."/>
        </authorList>
    </citation>
    <scope>NUCLEOTIDE SEQUENCE [LARGE SCALE GENOMIC DNA]</scope>
    <source>
        <strain evidence="9">JCM 18401</strain>
    </source>
</reference>
<dbReference type="Pfam" id="PF17804">
    <property type="entry name" value="TSP_NTD"/>
    <property type="match status" value="1"/>
</dbReference>
<evidence type="ECO:0000256" key="4">
    <source>
        <dbReference type="ARBA" id="ARBA00022825"/>
    </source>
</evidence>
<evidence type="ECO:0000313" key="8">
    <source>
        <dbReference type="EMBL" id="GAA4896210.1"/>
    </source>
</evidence>
<dbReference type="Proteomes" id="UP001499988">
    <property type="component" value="Unassembled WGS sequence"/>
</dbReference>
<feature type="domain" description="PDZ" evidence="7">
    <location>
        <begin position="249"/>
        <end position="315"/>
    </location>
</feature>
<evidence type="ECO:0000259" key="7">
    <source>
        <dbReference type="PROSITE" id="PS50106"/>
    </source>
</evidence>
<dbReference type="SUPFAM" id="SSF50156">
    <property type="entry name" value="PDZ domain-like"/>
    <property type="match status" value="1"/>
</dbReference>
<keyword evidence="3 5" id="KW-0378">Hydrolase</keyword>
<evidence type="ECO:0000313" key="9">
    <source>
        <dbReference type="Proteomes" id="UP001499988"/>
    </source>
</evidence>
<dbReference type="InterPro" id="IPR001478">
    <property type="entry name" value="PDZ"/>
</dbReference>
<dbReference type="NCBIfam" id="TIGR00225">
    <property type="entry name" value="prc"/>
    <property type="match status" value="1"/>
</dbReference>
<comment type="similarity">
    <text evidence="1 5">Belongs to the peptidase S41A family.</text>
</comment>
<dbReference type="NCBIfam" id="NF008388">
    <property type="entry name" value="PRK11186.1"/>
    <property type="match status" value="1"/>
</dbReference>
<dbReference type="Gene3D" id="2.30.42.10">
    <property type="match status" value="1"/>
</dbReference>
<proteinExistence type="inferred from homology"/>
<keyword evidence="4 5" id="KW-0720">Serine protease</keyword>
<dbReference type="InterPro" id="IPR020992">
    <property type="entry name" value="Tail_Prtase_C"/>
</dbReference>
<dbReference type="EMBL" id="BAABJZ010000096">
    <property type="protein sequence ID" value="GAA4896210.1"/>
    <property type="molecule type" value="Genomic_DNA"/>
</dbReference>
<name>A0ABP9FA46_9GAMM</name>
<dbReference type="PANTHER" id="PTHR32060">
    <property type="entry name" value="TAIL-SPECIFIC PROTEASE"/>
    <property type="match status" value="1"/>
</dbReference>
<keyword evidence="9" id="KW-1185">Reference proteome</keyword>
<feature type="signal peptide" evidence="6">
    <location>
        <begin position="1"/>
        <end position="22"/>
    </location>
</feature>
<organism evidence="8 9">
    <name type="scientific">Ferrimonas pelagia</name>
    <dbReference type="NCBI Taxonomy" id="1177826"/>
    <lineage>
        <taxon>Bacteria</taxon>
        <taxon>Pseudomonadati</taxon>
        <taxon>Pseudomonadota</taxon>
        <taxon>Gammaproteobacteria</taxon>
        <taxon>Alteromonadales</taxon>
        <taxon>Ferrimonadaceae</taxon>
        <taxon>Ferrimonas</taxon>
    </lineage>
</organism>
<dbReference type="Pfam" id="PF00595">
    <property type="entry name" value="PDZ"/>
    <property type="match status" value="1"/>
</dbReference>
<gene>
    <name evidence="8" type="primary">prc</name>
    <name evidence="8" type="ORF">GCM10023333_31750</name>
</gene>
<evidence type="ECO:0000256" key="2">
    <source>
        <dbReference type="ARBA" id="ARBA00022670"/>
    </source>
</evidence>
<evidence type="ECO:0000256" key="5">
    <source>
        <dbReference type="RuleBase" id="RU004404"/>
    </source>
</evidence>
<evidence type="ECO:0000256" key="3">
    <source>
        <dbReference type="ARBA" id="ARBA00022801"/>
    </source>
</evidence>